<protein>
    <submittedName>
        <fullName evidence="6">Methionine synthase</fullName>
        <ecNumber evidence="6">2.1.1.13</ecNumber>
    </submittedName>
</protein>
<dbReference type="InterPro" id="IPR036589">
    <property type="entry name" value="HCY_dom_sf"/>
</dbReference>
<dbReference type="Proteomes" id="UP000068905">
    <property type="component" value="Chromosome"/>
</dbReference>
<dbReference type="SUPFAM" id="SSF82282">
    <property type="entry name" value="Homocysteine S-methyltransferase"/>
    <property type="match status" value="1"/>
</dbReference>
<feature type="region of interest" description="Disordered" evidence="4">
    <location>
        <begin position="307"/>
        <end position="338"/>
    </location>
</feature>
<accession>A0A0M4LDQ1</accession>
<feature type="binding site" evidence="3">
    <location>
        <position position="277"/>
    </location>
    <ligand>
        <name>Zn(2+)</name>
        <dbReference type="ChEBI" id="CHEBI:29105"/>
    </ligand>
</feature>
<reference evidence="6 7" key="1">
    <citation type="journal article" date="2015" name="Genome Announc.">
        <title>Genome Sequence of 'Candidatus Thioglobus singularis' Strain PS1, a Mixotroph from the SUP05 Clade of Marine Gammaproteobacteria.</title>
        <authorList>
            <person name="Marshall K.T."/>
            <person name="Morris R.M."/>
        </authorList>
    </citation>
    <scope>NUCLEOTIDE SEQUENCE [LARGE SCALE GENOMIC DNA]</scope>
    <source>
        <strain evidence="6 7">PS1</strain>
    </source>
</reference>
<keyword evidence="7" id="KW-1185">Reference proteome</keyword>
<dbReference type="PROSITE" id="PS50970">
    <property type="entry name" value="HCY"/>
    <property type="match status" value="1"/>
</dbReference>
<organism evidence="6 7">
    <name type="scientific">Candidatus Pseudothioglobus singularis PS1</name>
    <dbReference type="NCBI Taxonomy" id="1125411"/>
    <lineage>
        <taxon>Bacteria</taxon>
        <taxon>Pseudomonadati</taxon>
        <taxon>Pseudomonadota</taxon>
        <taxon>Gammaproteobacteria</taxon>
        <taxon>Candidatus Pseudothioglobaceae</taxon>
        <taxon>Candidatus Pseudothioglobus</taxon>
    </lineage>
</organism>
<dbReference type="AlphaFoldDB" id="A0A0M4LDQ1"/>
<dbReference type="KEGG" id="tsn:W908_05695"/>
<evidence type="ECO:0000256" key="3">
    <source>
        <dbReference type="PROSITE-ProRule" id="PRU00333"/>
    </source>
</evidence>
<keyword evidence="1 3" id="KW-0489">Methyltransferase</keyword>
<dbReference type="GO" id="GO:0046872">
    <property type="term" value="F:metal ion binding"/>
    <property type="evidence" value="ECO:0007669"/>
    <property type="project" value="UniProtKB-KW"/>
</dbReference>
<feature type="domain" description="Hcy-binding" evidence="5">
    <location>
        <begin position="2"/>
        <end position="291"/>
    </location>
</feature>
<evidence type="ECO:0000313" key="7">
    <source>
        <dbReference type="Proteomes" id="UP000068905"/>
    </source>
</evidence>
<name>A0A0M4LDQ1_9GAMM</name>
<evidence type="ECO:0000259" key="5">
    <source>
        <dbReference type="PROSITE" id="PS50970"/>
    </source>
</evidence>
<dbReference type="RefSeq" id="WP_053820299.1">
    <property type="nucleotide sequence ID" value="NZ_CP006911.1"/>
</dbReference>
<dbReference type="NCBIfam" id="NF005718">
    <property type="entry name" value="PRK07534.1"/>
    <property type="match status" value="1"/>
</dbReference>
<dbReference type="EC" id="2.1.1.13" evidence="6"/>
<dbReference type="GO" id="GO:0008705">
    <property type="term" value="F:methionine synthase activity"/>
    <property type="evidence" value="ECO:0007669"/>
    <property type="project" value="UniProtKB-EC"/>
</dbReference>
<dbReference type="GO" id="GO:0032259">
    <property type="term" value="P:methylation"/>
    <property type="evidence" value="ECO:0007669"/>
    <property type="project" value="UniProtKB-KW"/>
</dbReference>
<dbReference type="PANTHER" id="PTHR11103">
    <property type="entry name" value="SLR1189 PROTEIN"/>
    <property type="match status" value="1"/>
</dbReference>
<keyword evidence="2 3" id="KW-0808">Transferase</keyword>
<gene>
    <name evidence="6" type="ORF">W908_05695</name>
</gene>
<evidence type="ECO:0000256" key="4">
    <source>
        <dbReference type="SAM" id="MobiDB-lite"/>
    </source>
</evidence>
<feature type="binding site" evidence="3">
    <location>
        <position position="276"/>
    </location>
    <ligand>
        <name>Zn(2+)</name>
        <dbReference type="ChEBI" id="CHEBI:29105"/>
    </ligand>
</feature>
<proteinExistence type="predicted"/>
<sequence>MNNFLKILKDKSHILADGATGTNLFGMGLETGDPPEPWNLEHKDRIRSLHQGFVDAGSDLFLTNSFGGTSFRLKLHNLENQVFELNKAAGVVAREVADNADRLVIVAGAMGPTGEMIEPHGLMTPSEATAAFRAQAEGLAEGGVDVLWLETMYAMEELEAAIDAVKDIGLPVCATMSFDTAGKTMMGITPSNLAKRSKDLNLMGFGANCGIGAPDLLATINDISKSVEPETVVISKANCGIPEFVDGSIVYSGTEELMSEYVKIAMNSGANIIGGCCGTTFDHVRAMRKAMDEHIVTSAPTLEEIEEKVGQMSEGSRSIFKGDDSKPVKQRRSRRSRS</sequence>
<dbReference type="STRING" id="1125411.W908_05695"/>
<keyword evidence="3" id="KW-0862">Zinc</keyword>
<feature type="binding site" evidence="3">
    <location>
        <position position="209"/>
    </location>
    <ligand>
        <name>Zn(2+)</name>
        <dbReference type="ChEBI" id="CHEBI:29105"/>
    </ligand>
</feature>
<evidence type="ECO:0000256" key="2">
    <source>
        <dbReference type="ARBA" id="ARBA00022679"/>
    </source>
</evidence>
<dbReference type="EMBL" id="CP006911">
    <property type="protein sequence ID" value="ALE02082.1"/>
    <property type="molecule type" value="Genomic_DNA"/>
</dbReference>
<dbReference type="InterPro" id="IPR003726">
    <property type="entry name" value="HCY_dom"/>
</dbReference>
<evidence type="ECO:0000256" key="1">
    <source>
        <dbReference type="ARBA" id="ARBA00022603"/>
    </source>
</evidence>
<dbReference type="PANTHER" id="PTHR11103:SF18">
    <property type="entry name" value="SLR1189 PROTEIN"/>
    <property type="match status" value="1"/>
</dbReference>
<dbReference type="PATRIC" id="fig|1125411.7.peg.1123"/>
<dbReference type="Pfam" id="PF02574">
    <property type="entry name" value="S-methyl_trans"/>
    <property type="match status" value="1"/>
</dbReference>
<evidence type="ECO:0000313" key="6">
    <source>
        <dbReference type="EMBL" id="ALE02082.1"/>
    </source>
</evidence>
<comment type="cofactor">
    <cofactor evidence="3">
        <name>Zn(2+)</name>
        <dbReference type="ChEBI" id="CHEBI:29105"/>
    </cofactor>
</comment>
<feature type="compositionally biased region" description="Basic residues" evidence="4">
    <location>
        <begin position="328"/>
        <end position="338"/>
    </location>
</feature>
<dbReference type="Gene3D" id="3.20.20.330">
    <property type="entry name" value="Homocysteine-binding-like domain"/>
    <property type="match status" value="1"/>
</dbReference>
<keyword evidence="3" id="KW-0479">Metal-binding</keyword>
<dbReference type="OrthoDB" id="9803687at2"/>